<dbReference type="EMBL" id="SNRY01000177">
    <property type="protein sequence ID" value="KAA6345287.1"/>
    <property type="molecule type" value="Genomic_DNA"/>
</dbReference>
<organism evidence="1">
    <name type="scientific">termite gut metagenome</name>
    <dbReference type="NCBI Taxonomy" id="433724"/>
    <lineage>
        <taxon>unclassified sequences</taxon>
        <taxon>metagenomes</taxon>
        <taxon>organismal metagenomes</taxon>
    </lineage>
</organism>
<proteinExistence type="predicted"/>
<dbReference type="PANTHER" id="PTHR38045:SF1">
    <property type="entry name" value="HEPARINASE II_III-LIKE PROTEIN"/>
    <property type="match status" value="1"/>
</dbReference>
<name>A0A5J4SGV0_9ZZZZ</name>
<reference evidence="1" key="1">
    <citation type="submission" date="2019-03" db="EMBL/GenBank/DDBJ databases">
        <title>Single cell metagenomics reveals metabolic interactions within the superorganism composed of flagellate Streblomastix strix and complex community of Bacteroidetes bacteria on its surface.</title>
        <authorList>
            <person name="Treitli S.C."/>
            <person name="Kolisko M."/>
            <person name="Husnik F."/>
            <person name="Keeling P."/>
            <person name="Hampl V."/>
        </authorList>
    </citation>
    <scope>NUCLEOTIDE SEQUENCE</scope>
    <source>
        <strain evidence="1">STM</strain>
    </source>
</reference>
<dbReference type="Gene3D" id="2.70.98.70">
    <property type="match status" value="1"/>
</dbReference>
<comment type="caution">
    <text evidence="1">The sequence shown here is derived from an EMBL/GenBank/DDBJ whole genome shotgun (WGS) entry which is preliminary data.</text>
</comment>
<gene>
    <name evidence="1" type="ORF">EZS27_007140</name>
</gene>
<protein>
    <submittedName>
        <fullName evidence="1">Uncharacterized protein</fullName>
    </submittedName>
</protein>
<sequence length="162" mass="17685">MQVVKGYADIRSTSSSPGFLNAVSDLTKVYEGQLASCVRGVAILDKQYVAVRDEVKTLGQKTVIRWTMLTPAEAKITGKNSIELKKDGKRLRIEVAGQPVTMKTWTTTSPNSYDSPNPGTVLVGFETEIPANTSAALTVKLIPQHVNKTAVIPDIEQWPKEN</sequence>
<dbReference type="PANTHER" id="PTHR38045">
    <property type="entry name" value="CHROMOSOME 1, WHOLE GENOME SHOTGUN SEQUENCE"/>
    <property type="match status" value="1"/>
</dbReference>
<evidence type="ECO:0000313" key="1">
    <source>
        <dbReference type="EMBL" id="KAA6345287.1"/>
    </source>
</evidence>
<accession>A0A5J4SGV0</accession>
<dbReference type="AlphaFoldDB" id="A0A5J4SGV0"/>